<organism evidence="2 3">
    <name type="scientific">Tritrichomonas musculus</name>
    <dbReference type="NCBI Taxonomy" id="1915356"/>
    <lineage>
        <taxon>Eukaryota</taxon>
        <taxon>Metamonada</taxon>
        <taxon>Parabasalia</taxon>
        <taxon>Tritrichomonadida</taxon>
        <taxon>Tritrichomonadidae</taxon>
        <taxon>Tritrichomonas</taxon>
    </lineage>
</organism>
<reference evidence="2 3" key="1">
    <citation type="submission" date="2024-04" db="EMBL/GenBank/DDBJ databases">
        <title>Tritrichomonas musculus Genome.</title>
        <authorList>
            <person name="Alves-Ferreira E."/>
            <person name="Grigg M."/>
            <person name="Lorenzi H."/>
            <person name="Galac M."/>
        </authorList>
    </citation>
    <scope>NUCLEOTIDE SEQUENCE [LARGE SCALE GENOMIC DNA]</scope>
    <source>
        <strain evidence="2 3">EAF2021</strain>
    </source>
</reference>
<proteinExistence type="predicted"/>
<feature type="region of interest" description="Disordered" evidence="1">
    <location>
        <begin position="1"/>
        <end position="45"/>
    </location>
</feature>
<evidence type="ECO:0000256" key="1">
    <source>
        <dbReference type="SAM" id="MobiDB-lite"/>
    </source>
</evidence>
<dbReference type="Proteomes" id="UP001470230">
    <property type="component" value="Unassembled WGS sequence"/>
</dbReference>
<comment type="caution">
    <text evidence="2">The sequence shown here is derived from an EMBL/GenBank/DDBJ whole genome shotgun (WGS) entry which is preliminary data.</text>
</comment>
<gene>
    <name evidence="2" type="ORF">M9Y10_010681</name>
</gene>
<dbReference type="EMBL" id="JAPFFF010000016">
    <property type="protein sequence ID" value="KAK8865147.1"/>
    <property type="molecule type" value="Genomic_DNA"/>
</dbReference>
<keyword evidence="3" id="KW-1185">Reference proteome</keyword>
<evidence type="ECO:0000313" key="3">
    <source>
        <dbReference type="Proteomes" id="UP001470230"/>
    </source>
</evidence>
<sequence length="282" mass="32958">MLEYDNDYDDDEVSNGKSQVSGDSEEKIQGTGKSKMTTSLNKNVQDTNDDLNSNFVVQPQSFHYLDNLYITSDSKKDPDFQDLFKRKYPPIYTEGSLDNPMSKPDVSEKLMKKMRLDIKADNPKDYYHGILGTQRQRLGSEYKTKFVMLFADTKTKFINQNKMIYHIIDCDKTTEWFSTHCPNPTITLYFPYHLLTLNHIALRTHMNHNFGFSFPKKFKIYGIDDDKNVICIGNYDSNKLNDFEVKTTFPLFLHFYLKNLLLGFLQIHLNHGSMVSTSCWYF</sequence>
<feature type="compositionally biased region" description="Polar residues" evidence="1">
    <location>
        <begin position="31"/>
        <end position="45"/>
    </location>
</feature>
<protein>
    <submittedName>
        <fullName evidence="2">Uncharacterized protein</fullName>
    </submittedName>
</protein>
<name>A0ABR2ILF6_9EUKA</name>
<accession>A0ABR2ILF6</accession>
<feature type="compositionally biased region" description="Acidic residues" evidence="1">
    <location>
        <begin position="1"/>
        <end position="13"/>
    </location>
</feature>
<evidence type="ECO:0000313" key="2">
    <source>
        <dbReference type="EMBL" id="KAK8865147.1"/>
    </source>
</evidence>